<dbReference type="GeneID" id="115925018"/>
<dbReference type="KEGG" id="spu:115925018"/>
<dbReference type="PANTHER" id="PTHR46534">
    <property type="entry name" value="IGGFC_BINDING DOMAIN-CONTAINING PROTEIN"/>
    <property type="match status" value="1"/>
</dbReference>
<feature type="domain" description="IgGFc-binding protein N-terminal" evidence="1">
    <location>
        <begin position="138"/>
        <end position="404"/>
    </location>
</feature>
<sequence>CTFITLVIESNCSSLHISAHAALPGKYSAEFSHPCFTPVLDFVLIPAAFPQNLTFIRNYTFRFIDLNGFKTSLRITLNSKERTFIWVPCLEIKGWFEEPDDENISVEIDKKICSTITVFSTADIIVHGIVVGGAITGGFLALPNDYLGKEYLIDVYTPHKDALPLNARPQAAITAISDNTSVTIYCVSSCTIDGQTIDGNITLNTNTSVLLSTDALANLTGTLVLADKPISVVVGSTSVVIPMKGGLDYGVIIEQLIPVSKWGRVHFVPPFQNATNGWIIRVSAFYSNTNVTLSQCGNDTLQHEMLSSQTYIDVKVAENVTESVCMIISDMPVQVMQYMASSSTSQYGDPSMTLIPPTQDFHGNTTLRVENTNRGILQFVDFITTKRGKDSLKLNGTAVSDFTGYCFNLTEELPVKGYCYFYKMLDNGVYHVTQSDQSEKFLVRLYAQTITLGGAMLADLSFQEPEILNVTPDRFTKAPITPN</sequence>
<dbReference type="AlphaFoldDB" id="A0A7M7NZZ5"/>
<evidence type="ECO:0000313" key="3">
    <source>
        <dbReference type="Proteomes" id="UP000007110"/>
    </source>
</evidence>
<keyword evidence="3" id="KW-1185">Reference proteome</keyword>
<proteinExistence type="predicted"/>
<dbReference type="EnsemblMetazoa" id="XM_030988153">
    <property type="protein sequence ID" value="XP_030844013"/>
    <property type="gene ID" value="LOC115925018"/>
</dbReference>
<dbReference type="InterPro" id="IPR035234">
    <property type="entry name" value="IgGFc-bd_N"/>
</dbReference>
<organism evidence="2 3">
    <name type="scientific">Strongylocentrotus purpuratus</name>
    <name type="common">Purple sea urchin</name>
    <dbReference type="NCBI Taxonomy" id="7668"/>
    <lineage>
        <taxon>Eukaryota</taxon>
        <taxon>Metazoa</taxon>
        <taxon>Echinodermata</taxon>
        <taxon>Eleutherozoa</taxon>
        <taxon>Echinozoa</taxon>
        <taxon>Echinoidea</taxon>
        <taxon>Euechinoidea</taxon>
        <taxon>Echinacea</taxon>
        <taxon>Camarodonta</taxon>
        <taxon>Echinidea</taxon>
        <taxon>Strongylocentrotidae</taxon>
        <taxon>Strongylocentrotus</taxon>
    </lineage>
</organism>
<dbReference type="RefSeq" id="XP_030844013.1">
    <property type="nucleotide sequence ID" value="XM_030988153.1"/>
</dbReference>
<protein>
    <recommendedName>
        <fullName evidence="1">IgGFc-binding protein N-terminal domain-containing protein</fullName>
    </recommendedName>
</protein>
<dbReference type="InParanoid" id="A0A7M7NZZ5"/>
<evidence type="ECO:0000313" key="2">
    <source>
        <dbReference type="EnsemblMetazoa" id="XP_030844013"/>
    </source>
</evidence>
<dbReference type="Proteomes" id="UP000007110">
    <property type="component" value="Unassembled WGS sequence"/>
</dbReference>
<evidence type="ECO:0000259" key="1">
    <source>
        <dbReference type="Pfam" id="PF17517"/>
    </source>
</evidence>
<name>A0A7M7NZZ5_STRPU</name>
<reference evidence="3" key="1">
    <citation type="submission" date="2015-02" db="EMBL/GenBank/DDBJ databases">
        <title>Genome sequencing for Strongylocentrotus purpuratus.</title>
        <authorList>
            <person name="Murali S."/>
            <person name="Liu Y."/>
            <person name="Vee V."/>
            <person name="English A."/>
            <person name="Wang M."/>
            <person name="Skinner E."/>
            <person name="Han Y."/>
            <person name="Muzny D.M."/>
            <person name="Worley K.C."/>
            <person name="Gibbs R.A."/>
        </authorList>
    </citation>
    <scope>NUCLEOTIDE SEQUENCE</scope>
</reference>
<dbReference type="PANTHER" id="PTHR46534:SF1">
    <property type="entry name" value="IGGFC-BINDING PROTEIN N-TERMINAL DOMAIN-CONTAINING PROTEIN"/>
    <property type="match status" value="1"/>
</dbReference>
<dbReference type="OrthoDB" id="6096582at2759"/>
<reference evidence="2" key="2">
    <citation type="submission" date="2021-01" db="UniProtKB">
        <authorList>
            <consortium name="EnsemblMetazoa"/>
        </authorList>
    </citation>
    <scope>IDENTIFICATION</scope>
</reference>
<accession>A0A7M7NZZ5</accession>
<dbReference type="Pfam" id="PF17517">
    <property type="entry name" value="IgGFc_binding"/>
    <property type="match status" value="1"/>
</dbReference>